<dbReference type="InterPro" id="IPR039181">
    <property type="entry name" value="Elapor1/2"/>
</dbReference>
<keyword evidence="4 8" id="KW-0732">Signal</keyword>
<comment type="subcellular location">
    <subcellularLocation>
        <location evidence="1">Cell membrane</location>
        <topology evidence="1">Single-pass type I membrane protein</topology>
    </subcellularLocation>
</comment>
<dbReference type="Pfam" id="PF23032">
    <property type="entry name" value="GBD_ELAPOR1-like_3rd"/>
    <property type="match status" value="1"/>
</dbReference>
<feature type="signal peptide" evidence="8">
    <location>
        <begin position="1"/>
        <end position="29"/>
    </location>
</feature>
<proteinExistence type="inferred from homology"/>
<comment type="similarity">
    <text evidence="2">Belongs to the ELAPOR family.</text>
</comment>
<dbReference type="SUPFAM" id="SSF57184">
    <property type="entry name" value="Growth factor receptor domain"/>
    <property type="match status" value="1"/>
</dbReference>
<feature type="transmembrane region" description="Helical" evidence="7">
    <location>
        <begin position="909"/>
        <end position="936"/>
    </location>
</feature>
<evidence type="ECO:0000256" key="4">
    <source>
        <dbReference type="ARBA" id="ARBA00022729"/>
    </source>
</evidence>
<protein>
    <recommendedName>
        <fullName evidence="9">MRH domain-containing protein</fullName>
    </recommendedName>
</protein>
<name>A0AAV2HU52_LYMST</name>
<dbReference type="InterPro" id="IPR056609">
    <property type="entry name" value="Elapor1-like_3rd"/>
</dbReference>
<dbReference type="EMBL" id="CAXITT010000264">
    <property type="protein sequence ID" value="CAL1537489.1"/>
    <property type="molecule type" value="Genomic_DNA"/>
</dbReference>
<accession>A0AAV2HU52</accession>
<evidence type="ECO:0000313" key="10">
    <source>
        <dbReference type="EMBL" id="CAL1537489.1"/>
    </source>
</evidence>
<evidence type="ECO:0000256" key="8">
    <source>
        <dbReference type="SAM" id="SignalP"/>
    </source>
</evidence>
<dbReference type="Pfam" id="PF23091">
    <property type="entry name" value="TNFR_ELAPOR1_6th"/>
    <property type="match status" value="1"/>
</dbReference>
<sequence>MVCGFKNCQWEFLVLLALSPLTLLNEVEAEPLQVCHLDEYHYVYTECDTEGGRWRVSVPKNPGSCIPGTSPGTAMRGKECNFACNTGEYLDIQGDQECHPCPAGSYSLGGGVRFSDWDKLPLGFAVKLEHISQVGMNSWRRRINDRENCSRSEWTPRGNYIMSVPSQCPSNLLFSAKLVRPGKVSFEYQYTDPESIFHFTVQNEQCQALDSEENDKWPEITSEGKWSTVVVNLKSGMTVLQWRTIGALSEIMHSTVSPLLIRKIEITGVAYTSECTKCTNGTYSSGGTSYCQMCDADHYSGHGATQCTACQSTEYAEPGSESCSVRPSCTEFDYYQYLKPCNDQGLTQMSYRWIEPKICNENNESSVPLPKDGDWMNCPPCNKGMYQVNASQCDFCKPNQFVVNNECKDCRVNTSPNYNIDYQHWTVMPPNVTAHCVAVGVSQCSNIAGWLPSGDHVRTSFGVNDNNIFLVLLLKLPGFRGEPGSVDGKPMALGTVTFELEVECTTACQLIFLSDATGRNAVLQTWNESGPKKTYTQDIFTNESITLTWAFQPDDFGFTTAEEYGQLRKMNNFAKIYSIKVTNTIAGGATTCESCPEGKSDEGCIPCPDGQYIDAQTQKCESCPPGTVLPSSNSWGKASCKPCGPGLHPVGGRSCKSDCHFTDDMGREYDFTELDRVRFVSGARLFTASGAQYYHGFNISLCNHGNQPLPTCVNNVTSDTMKKGSREQEIISRDNLLNQPGYLTSMVCRSTLVPQGDQDRIIVATQPVSLGTHLTKILTNISLHGLYIEDGFPPDETERDIHFYYESGSSTSVCPKGRTTIISLHCDPIKGEGGEILLPPKCSDGTCDGCTFHFLWNTRHACPRCRREDYKVVKGECVKGEQLIHYFPPDHCLQLPEESLVPMSQKCQLLPFAVMVAIPVTLGLGLFLILLLIYCWSRNKKLEYKYMKLVETAGGQDGELPAADTCGMEDDEEDVHFSDQRSSSFLGKIKEKFARHPMKDDDNPFVAVKMSEKMSLT</sequence>
<keyword evidence="11" id="KW-1185">Reference proteome</keyword>
<dbReference type="InterPro" id="IPR056607">
    <property type="entry name" value="Elapor1/2_MRH"/>
</dbReference>
<evidence type="ECO:0000256" key="3">
    <source>
        <dbReference type="ARBA" id="ARBA00022475"/>
    </source>
</evidence>
<evidence type="ECO:0000256" key="1">
    <source>
        <dbReference type="ARBA" id="ARBA00004251"/>
    </source>
</evidence>
<dbReference type="Pfam" id="PF23031">
    <property type="entry name" value="GBD_ELAPOR1"/>
    <property type="match status" value="1"/>
</dbReference>
<keyword evidence="3" id="KW-1003">Cell membrane</keyword>
<dbReference type="PANTHER" id="PTHR22727">
    <property type="entry name" value="PROTEIN CBG13728"/>
    <property type="match status" value="1"/>
</dbReference>
<dbReference type="Gene3D" id="2.70.130.10">
    <property type="entry name" value="Mannose-6-phosphate receptor binding domain"/>
    <property type="match status" value="1"/>
</dbReference>
<evidence type="ECO:0000259" key="9">
    <source>
        <dbReference type="PROSITE" id="PS51914"/>
    </source>
</evidence>
<dbReference type="SMART" id="SM01411">
    <property type="entry name" value="Ephrin_rec_like"/>
    <property type="match status" value="4"/>
</dbReference>
<reference evidence="10 11" key="1">
    <citation type="submission" date="2024-04" db="EMBL/GenBank/DDBJ databases">
        <authorList>
            <consortium name="Genoscope - CEA"/>
            <person name="William W."/>
        </authorList>
    </citation>
    <scope>NUCLEOTIDE SEQUENCE [LARGE SCALE GENOMIC DNA]</scope>
</reference>
<evidence type="ECO:0000256" key="5">
    <source>
        <dbReference type="ARBA" id="ARBA00023157"/>
    </source>
</evidence>
<evidence type="ECO:0000256" key="6">
    <source>
        <dbReference type="ARBA" id="ARBA00023180"/>
    </source>
</evidence>
<dbReference type="InterPro" id="IPR044865">
    <property type="entry name" value="MRH_dom"/>
</dbReference>
<dbReference type="InterPro" id="IPR009011">
    <property type="entry name" value="Man6P_isomerase_rcpt-bd_dom_sf"/>
</dbReference>
<dbReference type="GO" id="GO:0005886">
    <property type="term" value="C:plasma membrane"/>
    <property type="evidence" value="ECO:0007669"/>
    <property type="project" value="UniProtKB-SubCell"/>
</dbReference>
<organism evidence="10 11">
    <name type="scientific">Lymnaea stagnalis</name>
    <name type="common">Great pond snail</name>
    <name type="synonym">Helix stagnalis</name>
    <dbReference type="NCBI Taxonomy" id="6523"/>
    <lineage>
        <taxon>Eukaryota</taxon>
        <taxon>Metazoa</taxon>
        <taxon>Spiralia</taxon>
        <taxon>Lophotrochozoa</taxon>
        <taxon>Mollusca</taxon>
        <taxon>Gastropoda</taxon>
        <taxon>Heterobranchia</taxon>
        <taxon>Euthyneura</taxon>
        <taxon>Panpulmonata</taxon>
        <taxon>Hygrophila</taxon>
        <taxon>Lymnaeoidea</taxon>
        <taxon>Lymnaeidae</taxon>
        <taxon>Lymnaea</taxon>
    </lineage>
</organism>
<dbReference type="Proteomes" id="UP001497497">
    <property type="component" value="Unassembled WGS sequence"/>
</dbReference>
<keyword evidence="6" id="KW-0325">Glycoprotein</keyword>
<evidence type="ECO:0000256" key="2">
    <source>
        <dbReference type="ARBA" id="ARBA00007627"/>
    </source>
</evidence>
<feature type="domain" description="MRH" evidence="9">
    <location>
        <begin position="657"/>
        <end position="864"/>
    </location>
</feature>
<dbReference type="AlphaFoldDB" id="A0AAV2HU52"/>
<dbReference type="InterPro" id="IPR056610">
    <property type="entry name" value="Elapor1/2_TNFR-like"/>
</dbReference>
<evidence type="ECO:0000313" key="11">
    <source>
        <dbReference type="Proteomes" id="UP001497497"/>
    </source>
</evidence>
<feature type="chain" id="PRO_5043449712" description="MRH domain-containing protein" evidence="8">
    <location>
        <begin position="30"/>
        <end position="1017"/>
    </location>
</feature>
<evidence type="ECO:0000256" key="7">
    <source>
        <dbReference type="SAM" id="Phobius"/>
    </source>
</evidence>
<keyword evidence="7" id="KW-0472">Membrane</keyword>
<dbReference type="PROSITE" id="PS51914">
    <property type="entry name" value="MRH"/>
    <property type="match status" value="1"/>
</dbReference>
<gene>
    <name evidence="10" type="ORF">GSLYS_00011402001</name>
</gene>
<keyword evidence="7" id="KW-0812">Transmembrane</keyword>
<dbReference type="InterPro" id="IPR056608">
    <property type="entry name" value="Elapor1/2_GBD"/>
</dbReference>
<comment type="caution">
    <text evidence="10">The sequence shown here is derived from an EMBL/GenBank/DDBJ whole genome shotgun (WGS) entry which is preliminary data.</text>
</comment>
<dbReference type="SUPFAM" id="SSF50911">
    <property type="entry name" value="Mannose 6-phosphate receptor domain"/>
    <property type="match status" value="1"/>
</dbReference>
<keyword evidence="7" id="KW-1133">Transmembrane helix</keyword>
<dbReference type="PANTHER" id="PTHR22727:SF15">
    <property type="entry name" value="MRH DOMAIN-CONTAINING PROTEIN"/>
    <property type="match status" value="1"/>
</dbReference>
<dbReference type="InterPro" id="IPR009030">
    <property type="entry name" value="Growth_fac_rcpt_cys_sf"/>
</dbReference>
<dbReference type="Pfam" id="PF23087">
    <property type="entry name" value="MRH_ELAPOR1_9th"/>
    <property type="match status" value="1"/>
</dbReference>
<keyword evidence="5" id="KW-1015">Disulfide bond</keyword>